<dbReference type="RefSeq" id="WP_302118063.1">
    <property type="nucleotide sequence ID" value="NZ_SJPU01000001.1"/>
</dbReference>
<evidence type="ECO:0000313" key="2">
    <source>
        <dbReference type="Proteomes" id="UP000319908"/>
    </source>
</evidence>
<dbReference type="EMBL" id="SJPU01000001">
    <property type="protein sequence ID" value="TWU19528.1"/>
    <property type="molecule type" value="Genomic_DNA"/>
</dbReference>
<organism evidence="1 2">
    <name type="scientific">Allorhodopirellula heiligendammensis</name>
    <dbReference type="NCBI Taxonomy" id="2714739"/>
    <lineage>
        <taxon>Bacteria</taxon>
        <taxon>Pseudomonadati</taxon>
        <taxon>Planctomycetota</taxon>
        <taxon>Planctomycetia</taxon>
        <taxon>Pirellulales</taxon>
        <taxon>Pirellulaceae</taxon>
        <taxon>Allorhodopirellula</taxon>
    </lineage>
</organism>
<evidence type="ECO:0000313" key="1">
    <source>
        <dbReference type="EMBL" id="TWU19528.1"/>
    </source>
</evidence>
<dbReference type="Proteomes" id="UP000319908">
    <property type="component" value="Unassembled WGS sequence"/>
</dbReference>
<sequence length="88" mass="9887">MAENFHQFNRIDQIVAVRISEVEQVTFHSADTCTVRFKSGAVEKITRNQGFDLSRKLGFSVDGILLERLSQDRSTRSTSDDNPSAVIV</sequence>
<keyword evidence="2" id="KW-1185">Reference proteome</keyword>
<accession>A0A5C6C5U4</accession>
<comment type="caution">
    <text evidence="1">The sequence shown here is derived from an EMBL/GenBank/DDBJ whole genome shotgun (WGS) entry which is preliminary data.</text>
</comment>
<dbReference type="AlphaFoldDB" id="A0A5C6C5U4"/>
<proteinExistence type="predicted"/>
<gene>
    <name evidence="1" type="ORF">Poly21_17020</name>
</gene>
<reference evidence="1 2" key="1">
    <citation type="journal article" date="2020" name="Antonie Van Leeuwenhoek">
        <title>Rhodopirellula heiligendammensis sp. nov., Rhodopirellula pilleata sp. nov., and Rhodopirellula solitaria sp. nov. isolated from natural or artificial marine surfaces in Northern Germany and California, USA, and emended description of the genus Rhodopirellula.</title>
        <authorList>
            <person name="Kallscheuer N."/>
            <person name="Wiegand S."/>
            <person name="Jogler M."/>
            <person name="Boedeker C."/>
            <person name="Peeters S.H."/>
            <person name="Rast P."/>
            <person name="Heuer A."/>
            <person name="Jetten M.S.M."/>
            <person name="Rohde M."/>
            <person name="Jogler C."/>
        </authorList>
    </citation>
    <scope>NUCLEOTIDE SEQUENCE [LARGE SCALE GENOMIC DNA]</scope>
    <source>
        <strain evidence="1 2">Poly21</strain>
    </source>
</reference>
<name>A0A5C6C5U4_9BACT</name>
<protein>
    <submittedName>
        <fullName evidence="1">Uncharacterized protein</fullName>
    </submittedName>
</protein>